<evidence type="ECO:0000256" key="3">
    <source>
        <dbReference type="RuleBase" id="RU102079"/>
    </source>
</evidence>
<protein>
    <recommendedName>
        <fullName evidence="3">Galectin</fullName>
    </recommendedName>
</protein>
<reference evidence="7" key="1">
    <citation type="submission" date="2016-11" db="UniProtKB">
        <authorList>
            <consortium name="WormBaseParasite"/>
        </authorList>
    </citation>
    <scope>IDENTIFICATION</scope>
</reference>
<dbReference type="AlphaFoldDB" id="A0A1I8BK09"/>
<comment type="similarity">
    <text evidence="2">Belongs to the transglutaminase-like superfamily. PNGase family.</text>
</comment>
<dbReference type="PROSITE" id="PS51398">
    <property type="entry name" value="PAW"/>
    <property type="match status" value="1"/>
</dbReference>
<dbReference type="InterPro" id="IPR038680">
    <property type="entry name" value="PAW_sf"/>
</dbReference>
<dbReference type="InterPro" id="IPR013320">
    <property type="entry name" value="ConA-like_dom_sf"/>
</dbReference>
<name>A0A1I8BK09_MELHA</name>
<organism evidence="6 7">
    <name type="scientific">Meloidogyne hapla</name>
    <name type="common">Root-knot nematode worm</name>
    <dbReference type="NCBI Taxonomy" id="6305"/>
    <lineage>
        <taxon>Eukaryota</taxon>
        <taxon>Metazoa</taxon>
        <taxon>Ecdysozoa</taxon>
        <taxon>Nematoda</taxon>
        <taxon>Chromadorea</taxon>
        <taxon>Rhabditida</taxon>
        <taxon>Tylenchina</taxon>
        <taxon>Tylenchomorpha</taxon>
        <taxon>Tylenchoidea</taxon>
        <taxon>Meloidogynidae</taxon>
        <taxon>Meloidogyninae</taxon>
        <taxon>Meloidogyne</taxon>
    </lineage>
</organism>
<dbReference type="SMART" id="SM00908">
    <property type="entry name" value="Gal-bind_lectin"/>
    <property type="match status" value="1"/>
</dbReference>
<keyword evidence="6" id="KW-1185">Reference proteome</keyword>
<dbReference type="Pfam" id="PF00337">
    <property type="entry name" value="Gal-bind_lectin"/>
    <property type="match status" value="1"/>
</dbReference>
<evidence type="ECO:0000259" key="4">
    <source>
        <dbReference type="PROSITE" id="PS51304"/>
    </source>
</evidence>
<evidence type="ECO:0000259" key="5">
    <source>
        <dbReference type="PROSITE" id="PS51398"/>
    </source>
</evidence>
<sequence>MSVIKVSQSEYSKHEFLLTYDVVRDVYTRPNNPEQDKAKGFATWINLNKDVQRNVETDHKMSYICRQSGKENGQIGWRFEHPGQNVASIEVQLTGMTTFSPKATITATVKSGKRQENIPVQSGRVKVEKIGPSDFTEIIVQMTGGTDKYNEWQHSQLFRTSNDKPNAENMLVKIKFAETSFFSLITNPKIPAKIDFMQQGFGKGFMPPKRIIIVGTPLAQAKRFDINMVEDGEIYQDANVPFHFNPRFADQICNINNKHFNTFSREDLSKVSKLEITEAIQVSSITLCNALQM</sequence>
<evidence type="ECO:0000313" key="6">
    <source>
        <dbReference type="Proteomes" id="UP000095281"/>
    </source>
</evidence>
<feature type="domain" description="PAW" evidence="5">
    <location>
        <begin position="1"/>
        <end position="179"/>
    </location>
</feature>
<dbReference type="Proteomes" id="UP000095281">
    <property type="component" value="Unplaced"/>
</dbReference>
<dbReference type="Pfam" id="PF04721">
    <property type="entry name" value="PAW"/>
    <property type="match status" value="1"/>
</dbReference>
<dbReference type="InterPro" id="IPR006588">
    <property type="entry name" value="Peptide_N_glycanase_PAW_dom"/>
</dbReference>
<dbReference type="Gene3D" id="2.60.120.200">
    <property type="match status" value="1"/>
</dbReference>
<dbReference type="InterPro" id="IPR001079">
    <property type="entry name" value="Galectin_CRD"/>
</dbReference>
<evidence type="ECO:0000256" key="2">
    <source>
        <dbReference type="PROSITE-ProRule" id="PRU00731"/>
    </source>
</evidence>
<dbReference type="Gene3D" id="2.60.120.1020">
    <property type="entry name" value="Peptide N glycanase, PAW domain"/>
    <property type="match status" value="1"/>
</dbReference>
<dbReference type="GO" id="GO:0005737">
    <property type="term" value="C:cytoplasm"/>
    <property type="evidence" value="ECO:0007669"/>
    <property type="project" value="InterPro"/>
</dbReference>
<dbReference type="WBParaSite" id="MhA1_Contig280.frz3.gene4">
    <property type="protein sequence ID" value="MhA1_Contig280.frz3.gene4"/>
    <property type="gene ID" value="MhA1_Contig280.frz3.gene4"/>
</dbReference>
<dbReference type="SUPFAM" id="SSF49785">
    <property type="entry name" value="Galactose-binding domain-like"/>
    <property type="match status" value="1"/>
</dbReference>
<evidence type="ECO:0000256" key="1">
    <source>
        <dbReference type="ARBA" id="ARBA00022734"/>
    </source>
</evidence>
<feature type="domain" description="Galectin" evidence="4">
    <location>
        <begin position="197"/>
        <end position="293"/>
    </location>
</feature>
<accession>A0A1I8BK09</accession>
<proteinExistence type="inferred from homology"/>
<dbReference type="GO" id="GO:0006516">
    <property type="term" value="P:glycoprotein catabolic process"/>
    <property type="evidence" value="ECO:0007669"/>
    <property type="project" value="InterPro"/>
</dbReference>
<dbReference type="InterPro" id="IPR008979">
    <property type="entry name" value="Galactose-bd-like_sf"/>
</dbReference>
<evidence type="ECO:0000313" key="7">
    <source>
        <dbReference type="WBParaSite" id="MhA1_Contig280.frz3.gene4"/>
    </source>
</evidence>
<dbReference type="SUPFAM" id="SSF49899">
    <property type="entry name" value="Concanavalin A-like lectins/glucanases"/>
    <property type="match status" value="1"/>
</dbReference>
<dbReference type="PROSITE" id="PS51304">
    <property type="entry name" value="GALECTIN"/>
    <property type="match status" value="1"/>
</dbReference>
<dbReference type="SMART" id="SM00613">
    <property type="entry name" value="PAW"/>
    <property type="match status" value="1"/>
</dbReference>
<dbReference type="GO" id="GO:0030246">
    <property type="term" value="F:carbohydrate binding"/>
    <property type="evidence" value="ECO:0007669"/>
    <property type="project" value="UniProtKB-UniRule"/>
</dbReference>
<keyword evidence="1 3" id="KW-0430">Lectin</keyword>